<feature type="repeat" description="PPR" evidence="3">
    <location>
        <begin position="208"/>
        <end position="242"/>
    </location>
</feature>
<dbReference type="Pfam" id="PF20431">
    <property type="entry name" value="E_motif"/>
    <property type="match status" value="1"/>
</dbReference>
<dbReference type="AlphaFoldDB" id="A0A0D9WX34"/>
<evidence type="ECO:0000256" key="3">
    <source>
        <dbReference type="PROSITE-ProRule" id="PRU00708"/>
    </source>
</evidence>
<dbReference type="PANTHER" id="PTHR47926">
    <property type="entry name" value="PENTATRICOPEPTIDE REPEAT-CONTAINING PROTEIN"/>
    <property type="match status" value="1"/>
</dbReference>
<dbReference type="InterPro" id="IPR032867">
    <property type="entry name" value="DYW_dom"/>
</dbReference>
<accession>A0A0D9WX34</accession>
<feature type="repeat" description="PPR" evidence="3">
    <location>
        <begin position="413"/>
        <end position="447"/>
    </location>
</feature>
<feature type="domain" description="DYW" evidence="4">
    <location>
        <begin position="628"/>
        <end position="694"/>
    </location>
</feature>
<name>A0A0D9WX34_9ORYZ</name>
<dbReference type="PROSITE" id="PS51375">
    <property type="entry name" value="PPR"/>
    <property type="match status" value="5"/>
</dbReference>
<dbReference type="Pfam" id="PF14432">
    <property type="entry name" value="DYW_deaminase"/>
    <property type="match status" value="1"/>
</dbReference>
<dbReference type="GO" id="GO:0009451">
    <property type="term" value="P:RNA modification"/>
    <property type="evidence" value="ECO:0007669"/>
    <property type="project" value="InterPro"/>
</dbReference>
<dbReference type="FunFam" id="1.25.40.10:FF:000931">
    <property type="entry name" value="Os07g0239600 protein"/>
    <property type="match status" value="1"/>
</dbReference>
<dbReference type="Pfam" id="PF01535">
    <property type="entry name" value="PPR"/>
    <property type="match status" value="7"/>
</dbReference>
<protein>
    <recommendedName>
        <fullName evidence="4">DYW domain-containing protein</fullName>
    </recommendedName>
</protein>
<dbReference type="STRING" id="77586.A0A0D9WX34"/>
<dbReference type="SUPFAM" id="SSF48452">
    <property type="entry name" value="TPR-like"/>
    <property type="match status" value="1"/>
</dbReference>
<evidence type="ECO:0000313" key="6">
    <source>
        <dbReference type="Proteomes" id="UP000032180"/>
    </source>
</evidence>
<dbReference type="Pfam" id="PF20430">
    <property type="entry name" value="Eplus_motif"/>
    <property type="match status" value="1"/>
</dbReference>
<feature type="repeat" description="PPR" evidence="3">
    <location>
        <begin position="312"/>
        <end position="346"/>
    </location>
</feature>
<dbReference type="FunFam" id="1.25.40.10:FF:000305">
    <property type="entry name" value="Pentatricopeptide repeat-containing protein mitochondrial"/>
    <property type="match status" value="1"/>
</dbReference>
<dbReference type="GO" id="GO:0008270">
    <property type="term" value="F:zinc ion binding"/>
    <property type="evidence" value="ECO:0007669"/>
    <property type="project" value="InterPro"/>
</dbReference>
<dbReference type="PANTHER" id="PTHR47926:SF494">
    <property type="entry name" value="DYW DOMAIN-CONTAINING PROTEIN"/>
    <property type="match status" value="1"/>
</dbReference>
<evidence type="ECO:0000256" key="2">
    <source>
        <dbReference type="ARBA" id="ARBA00022946"/>
    </source>
</evidence>
<organism evidence="5 6">
    <name type="scientific">Leersia perrieri</name>
    <dbReference type="NCBI Taxonomy" id="77586"/>
    <lineage>
        <taxon>Eukaryota</taxon>
        <taxon>Viridiplantae</taxon>
        <taxon>Streptophyta</taxon>
        <taxon>Embryophyta</taxon>
        <taxon>Tracheophyta</taxon>
        <taxon>Spermatophyta</taxon>
        <taxon>Magnoliopsida</taxon>
        <taxon>Liliopsida</taxon>
        <taxon>Poales</taxon>
        <taxon>Poaceae</taxon>
        <taxon>BOP clade</taxon>
        <taxon>Oryzoideae</taxon>
        <taxon>Oryzeae</taxon>
        <taxon>Oryzinae</taxon>
        <taxon>Leersia</taxon>
    </lineage>
</organism>
<evidence type="ECO:0000256" key="1">
    <source>
        <dbReference type="ARBA" id="ARBA00022737"/>
    </source>
</evidence>
<feature type="repeat" description="PPR" evidence="3">
    <location>
        <begin position="146"/>
        <end position="180"/>
    </location>
</feature>
<dbReference type="Pfam" id="PF13041">
    <property type="entry name" value="PPR_2"/>
    <property type="match status" value="2"/>
</dbReference>
<dbReference type="InterPro" id="IPR046848">
    <property type="entry name" value="E_motif"/>
</dbReference>
<dbReference type="Gramene" id="LPERR07G07050.1">
    <property type="protein sequence ID" value="LPERR07G07050.1"/>
    <property type="gene ID" value="LPERR07G07050"/>
</dbReference>
<dbReference type="Gene3D" id="1.25.40.10">
    <property type="entry name" value="Tetratricopeptide repeat domain"/>
    <property type="match status" value="4"/>
</dbReference>
<sequence length="863" mass="96303">MCAVRKAAARLLSPPAFSPPSSAALLRSGRTARGGALGACLPEASHERVHVLRFWVRRRNFCYACRVFDETPTRTAPVWTSMIAGCARRGRYADGMRAFSEMLAECGATPNAFVLAAVVRCCAGIGDVESGKRVHGWMLRNGVHLDVVLCNAVLDMYAKCGQFERARRVFGAMAERDAVSWNIAIGACIQAGNILGSVQLFDESPLRDITSWNTIISGLMRNGHATEALNRLHQMAQSAVVFNHYTYSTAFALAGMLLLPDLGRQLHGRVLTAALESDAFVRSSLMDMYCKCGLLEAAASVFDHWSPLTRDMNFAWSTMVAGYVQNSREEEALELFRRMLREGAVLDRFTLTSVAAACANAGMVEQGRQVHGCVEKLVHKLDAPLASAIVDMYAKCGNLEDARSIFDRACTKNVAVWTSMLCSYASHGQGRMAIELFKRMTAEKMTPNEITLVGVLSACSHVGLVSEGELYFKKMREEYGIVPSIEHYNCIVDLYGRSGLLDNAKNFIEENNINHEAIVWKTLLSACRLHQHSKYAKLASDKLVQLEQCDAGSYVMLSNMYATNNKWRDTFELRVSMEERKVRKQPGRSWIHLKSTVHTFVAGDVSHPQSAEIYAYLEKLVERLKEIGYTSRTDLVVHDVEEEQRETALKFHSEKLAIAFGIISTPSGTPLRIFKNLRVCEDCHEAIKYISQATALAHPALLHFPGAPGNHCPPQWRSRHDYLPSSKAVERWAVDNQVKISDQIVLSMSFPKDQIPASRSSGRARGHEVLQVFFDSSAVVNVQVRHWINFDKVVLDILKAESKSKQFARSPGKTGSHFNTRSDLFQPNEKIDIFVVVDFVTYFAQLHCHGHDENPPWYHGKNA</sequence>
<reference evidence="5 6" key="1">
    <citation type="submission" date="2012-08" db="EMBL/GenBank/DDBJ databases">
        <title>Oryza genome evolution.</title>
        <authorList>
            <person name="Wing R.A."/>
        </authorList>
    </citation>
    <scope>NUCLEOTIDE SEQUENCE</scope>
</reference>
<dbReference type="NCBIfam" id="TIGR00756">
    <property type="entry name" value="PPR"/>
    <property type="match status" value="4"/>
</dbReference>
<keyword evidence="2" id="KW-0809">Transit peptide</keyword>
<evidence type="ECO:0000259" key="4">
    <source>
        <dbReference type="Pfam" id="PF14432"/>
    </source>
</evidence>
<dbReference type="EnsemblPlants" id="LPERR07G07050.1">
    <property type="protein sequence ID" value="LPERR07G07050.1"/>
    <property type="gene ID" value="LPERR07G07050"/>
</dbReference>
<dbReference type="InterPro" id="IPR046960">
    <property type="entry name" value="PPR_At4g14850-like_plant"/>
</dbReference>
<dbReference type="GO" id="GO:0003723">
    <property type="term" value="F:RNA binding"/>
    <property type="evidence" value="ECO:0007669"/>
    <property type="project" value="InterPro"/>
</dbReference>
<proteinExistence type="predicted"/>
<dbReference type="InterPro" id="IPR011990">
    <property type="entry name" value="TPR-like_helical_dom_sf"/>
</dbReference>
<evidence type="ECO:0000313" key="5">
    <source>
        <dbReference type="EnsemblPlants" id="LPERR07G07050.1"/>
    </source>
</evidence>
<dbReference type="InterPro" id="IPR046849">
    <property type="entry name" value="E2_motif"/>
</dbReference>
<dbReference type="InterPro" id="IPR002885">
    <property type="entry name" value="PPR_rpt"/>
</dbReference>
<dbReference type="eggNOG" id="KOG4197">
    <property type="taxonomic scope" value="Eukaryota"/>
</dbReference>
<dbReference type="Proteomes" id="UP000032180">
    <property type="component" value="Chromosome 7"/>
</dbReference>
<reference evidence="5" key="3">
    <citation type="submission" date="2015-04" db="UniProtKB">
        <authorList>
            <consortium name="EnsemblPlants"/>
        </authorList>
    </citation>
    <scope>IDENTIFICATION</scope>
</reference>
<reference evidence="6" key="2">
    <citation type="submission" date="2013-12" db="EMBL/GenBank/DDBJ databases">
        <authorList>
            <person name="Yu Y."/>
            <person name="Lee S."/>
            <person name="de Baynast K."/>
            <person name="Wissotski M."/>
            <person name="Liu L."/>
            <person name="Talag J."/>
            <person name="Goicoechea J."/>
            <person name="Angelova A."/>
            <person name="Jetty R."/>
            <person name="Kudrna D."/>
            <person name="Golser W."/>
            <person name="Rivera L."/>
            <person name="Zhang J."/>
            <person name="Wing R."/>
        </authorList>
    </citation>
    <scope>NUCLEOTIDE SEQUENCE</scope>
</reference>
<feature type="repeat" description="PPR" evidence="3">
    <location>
        <begin position="75"/>
        <end position="110"/>
    </location>
</feature>
<keyword evidence="6" id="KW-1185">Reference proteome</keyword>
<keyword evidence="1" id="KW-0677">Repeat</keyword>